<reference evidence="2" key="1">
    <citation type="journal article" date="2023" name="G3 (Bethesda)">
        <title>Whole genome assembly and annotation of the endangered Caribbean coral Acropora cervicornis.</title>
        <authorList>
            <person name="Selwyn J.D."/>
            <person name="Vollmer S.V."/>
        </authorList>
    </citation>
    <scope>NUCLEOTIDE SEQUENCE</scope>
    <source>
        <strain evidence="2">K2</strain>
    </source>
</reference>
<dbReference type="AlphaFoldDB" id="A0AAD9R7C7"/>
<feature type="region of interest" description="Disordered" evidence="1">
    <location>
        <begin position="47"/>
        <end position="72"/>
    </location>
</feature>
<sequence>MDSSKNDNAAGQSTFSSQNGSYWSNLQSCLPEQRAYKENFGVSFAANSETLSSERDGHGRDKEMSEDYPSETRSIVRNDSAFSVPLIRVEDWSSSESDIEDDFNDSLPPFRFVGTRKKSTPQEPCKDSRCRSSSV</sequence>
<reference evidence="2" key="2">
    <citation type="journal article" date="2023" name="Science">
        <title>Genomic signatures of disease resistance in endangered staghorn corals.</title>
        <authorList>
            <person name="Vollmer S.V."/>
            <person name="Selwyn J.D."/>
            <person name="Despard B.A."/>
            <person name="Roesel C.L."/>
        </authorList>
    </citation>
    <scope>NUCLEOTIDE SEQUENCE</scope>
    <source>
        <strain evidence="2">K2</strain>
    </source>
</reference>
<evidence type="ECO:0000256" key="1">
    <source>
        <dbReference type="SAM" id="MobiDB-lite"/>
    </source>
</evidence>
<feature type="region of interest" description="Disordered" evidence="1">
    <location>
        <begin position="112"/>
        <end position="135"/>
    </location>
</feature>
<evidence type="ECO:0000313" key="2">
    <source>
        <dbReference type="EMBL" id="KAK2574409.1"/>
    </source>
</evidence>
<protein>
    <submittedName>
        <fullName evidence="2">Uncharacterized protein</fullName>
    </submittedName>
</protein>
<organism evidence="2 3">
    <name type="scientific">Acropora cervicornis</name>
    <name type="common">Staghorn coral</name>
    <dbReference type="NCBI Taxonomy" id="6130"/>
    <lineage>
        <taxon>Eukaryota</taxon>
        <taxon>Metazoa</taxon>
        <taxon>Cnidaria</taxon>
        <taxon>Anthozoa</taxon>
        <taxon>Hexacorallia</taxon>
        <taxon>Scleractinia</taxon>
        <taxon>Astrocoeniina</taxon>
        <taxon>Acroporidae</taxon>
        <taxon>Acropora</taxon>
    </lineage>
</organism>
<dbReference type="EMBL" id="JARQWQ010000001">
    <property type="protein sequence ID" value="KAK2574409.1"/>
    <property type="molecule type" value="Genomic_DNA"/>
</dbReference>
<evidence type="ECO:0000313" key="3">
    <source>
        <dbReference type="Proteomes" id="UP001249851"/>
    </source>
</evidence>
<feature type="compositionally biased region" description="Basic and acidic residues" evidence="1">
    <location>
        <begin position="124"/>
        <end position="135"/>
    </location>
</feature>
<dbReference type="Proteomes" id="UP001249851">
    <property type="component" value="Unassembled WGS sequence"/>
</dbReference>
<feature type="compositionally biased region" description="Basic and acidic residues" evidence="1">
    <location>
        <begin position="52"/>
        <end position="65"/>
    </location>
</feature>
<name>A0AAD9R7C7_ACRCE</name>
<feature type="region of interest" description="Disordered" evidence="1">
    <location>
        <begin position="1"/>
        <end position="22"/>
    </location>
</feature>
<gene>
    <name evidence="2" type="ORF">P5673_000571</name>
</gene>
<accession>A0AAD9R7C7</accession>
<comment type="caution">
    <text evidence="2">The sequence shown here is derived from an EMBL/GenBank/DDBJ whole genome shotgun (WGS) entry which is preliminary data.</text>
</comment>
<keyword evidence="3" id="KW-1185">Reference proteome</keyword>
<proteinExistence type="predicted"/>